<dbReference type="Pfam" id="PF07963">
    <property type="entry name" value="N_methyl"/>
    <property type="match status" value="1"/>
</dbReference>
<dbReference type="InterPro" id="IPR013362">
    <property type="entry name" value="Pilus_4_PilV"/>
</dbReference>
<evidence type="ECO:0000256" key="1">
    <source>
        <dbReference type="SAM" id="Phobius"/>
    </source>
</evidence>
<name>A0ABZ0SF35_9GAMM</name>
<dbReference type="InterPro" id="IPR012902">
    <property type="entry name" value="N_methyl_site"/>
</dbReference>
<protein>
    <submittedName>
        <fullName evidence="2">Type IV pilus modification protein PilV</fullName>
    </submittedName>
</protein>
<keyword evidence="1" id="KW-0472">Membrane</keyword>
<organism evidence="2 3">
    <name type="scientific">Thiorhodovibrio winogradskyi</name>
    <dbReference type="NCBI Taxonomy" id="77007"/>
    <lineage>
        <taxon>Bacteria</taxon>
        <taxon>Pseudomonadati</taxon>
        <taxon>Pseudomonadota</taxon>
        <taxon>Gammaproteobacteria</taxon>
        <taxon>Chromatiales</taxon>
        <taxon>Chromatiaceae</taxon>
        <taxon>Thiorhodovibrio</taxon>
    </lineage>
</organism>
<dbReference type="EMBL" id="CP121472">
    <property type="protein sequence ID" value="WPL19263.1"/>
    <property type="molecule type" value="Genomic_DNA"/>
</dbReference>
<gene>
    <name evidence="2" type="ORF">Thiowin_04375</name>
</gene>
<keyword evidence="1" id="KW-0812">Transmembrane</keyword>
<keyword evidence="3" id="KW-1185">Reference proteome</keyword>
<dbReference type="RefSeq" id="WP_328985015.1">
    <property type="nucleotide sequence ID" value="NZ_CP121472.1"/>
</dbReference>
<proteinExistence type="predicted"/>
<reference evidence="2 3" key="1">
    <citation type="journal article" date="2023" name="Microorganisms">
        <title>Thiorhodovibrio frisius and Trv. litoralis spp. nov., Two Novel Members from a Clade of Fastidious Purple Sulfur Bacteria That Exhibit Unique Red-Shifted Light-Harvesting Capabilities.</title>
        <authorList>
            <person name="Methner A."/>
            <person name="Kuzyk S.B."/>
            <person name="Petersen J."/>
            <person name="Bauer S."/>
            <person name="Brinkmann H."/>
            <person name="Sichau K."/>
            <person name="Wanner G."/>
            <person name="Wolf J."/>
            <person name="Neumann-Schaal M."/>
            <person name="Henke P."/>
            <person name="Tank M."/>
            <person name="Sproer C."/>
            <person name="Bunk B."/>
            <person name="Overmann J."/>
        </authorList>
    </citation>
    <scope>NUCLEOTIDE SEQUENCE [LARGE SCALE GENOMIC DNA]</scope>
    <source>
        <strain evidence="2 3">DSM 6702</strain>
    </source>
</reference>
<sequence length="172" mass="18289">MVIYNHSIRVRTAESGFTLIEALVAAIVLSVGLLGLAGLQATSQKLAYSANIHSQAVNLGFEIGDAIRANAANASSYNETLSATCAQIYPRPDTGDAAADDLDELANRIACLLPGNSGGDLPRAEITINSDNTADISIFWDESRARLVDDDGQIIADAAEDQRQVYTTQITY</sequence>
<evidence type="ECO:0000313" key="3">
    <source>
        <dbReference type="Proteomes" id="UP001432180"/>
    </source>
</evidence>
<accession>A0ABZ0SF35</accession>
<feature type="transmembrane region" description="Helical" evidence="1">
    <location>
        <begin position="20"/>
        <end position="39"/>
    </location>
</feature>
<dbReference type="Proteomes" id="UP001432180">
    <property type="component" value="Chromosome"/>
</dbReference>
<dbReference type="NCBIfam" id="TIGR02523">
    <property type="entry name" value="type_IV_pilV"/>
    <property type="match status" value="1"/>
</dbReference>
<evidence type="ECO:0000313" key="2">
    <source>
        <dbReference type="EMBL" id="WPL19263.1"/>
    </source>
</evidence>
<keyword evidence="1" id="KW-1133">Transmembrane helix</keyword>